<evidence type="ECO:0000313" key="4">
    <source>
        <dbReference type="Proteomes" id="UP000023152"/>
    </source>
</evidence>
<gene>
    <name evidence="3" type="ORF">RFI_20189</name>
</gene>
<dbReference type="Gene3D" id="1.20.1270.60">
    <property type="entry name" value="Arfaptin homology (AH) domain/BAR domain"/>
    <property type="match status" value="1"/>
</dbReference>
<protein>
    <submittedName>
        <fullName evidence="3">Uncharacterized protein</fullName>
    </submittedName>
</protein>
<evidence type="ECO:0000256" key="2">
    <source>
        <dbReference type="SAM" id="MobiDB-lite"/>
    </source>
</evidence>
<organism evidence="3 4">
    <name type="scientific">Reticulomyxa filosa</name>
    <dbReference type="NCBI Taxonomy" id="46433"/>
    <lineage>
        <taxon>Eukaryota</taxon>
        <taxon>Sar</taxon>
        <taxon>Rhizaria</taxon>
        <taxon>Retaria</taxon>
        <taxon>Foraminifera</taxon>
        <taxon>Monothalamids</taxon>
        <taxon>Reticulomyxidae</taxon>
        <taxon>Reticulomyxa</taxon>
    </lineage>
</organism>
<comment type="caution">
    <text evidence="3">The sequence shown here is derived from an EMBL/GenBank/DDBJ whole genome shotgun (WGS) entry which is preliminary data.</text>
</comment>
<reference evidence="3 4" key="1">
    <citation type="journal article" date="2013" name="Curr. Biol.">
        <title>The Genome of the Foraminiferan Reticulomyxa filosa.</title>
        <authorList>
            <person name="Glockner G."/>
            <person name="Hulsmann N."/>
            <person name="Schleicher M."/>
            <person name="Noegel A.A."/>
            <person name="Eichinger L."/>
            <person name="Gallinger C."/>
            <person name="Pawlowski J."/>
            <person name="Sierra R."/>
            <person name="Euteneuer U."/>
            <person name="Pillet L."/>
            <person name="Moustafa A."/>
            <person name="Platzer M."/>
            <person name="Groth M."/>
            <person name="Szafranski K."/>
            <person name="Schliwa M."/>
        </authorList>
    </citation>
    <scope>NUCLEOTIDE SEQUENCE [LARGE SCALE GENOMIC DNA]</scope>
</reference>
<evidence type="ECO:0000256" key="1">
    <source>
        <dbReference type="SAM" id="Coils"/>
    </source>
</evidence>
<keyword evidence="4" id="KW-1185">Reference proteome</keyword>
<keyword evidence="1" id="KW-0175">Coiled coil</keyword>
<evidence type="ECO:0000313" key="3">
    <source>
        <dbReference type="EMBL" id="ETO17144.1"/>
    </source>
</evidence>
<name>X6MTG2_RETFI</name>
<dbReference type="InterPro" id="IPR027267">
    <property type="entry name" value="AH/BAR_dom_sf"/>
</dbReference>
<feature type="region of interest" description="Disordered" evidence="2">
    <location>
        <begin position="1"/>
        <end position="28"/>
    </location>
</feature>
<feature type="coiled-coil region" evidence="1">
    <location>
        <begin position="226"/>
        <end position="260"/>
    </location>
</feature>
<accession>X6MTG2</accession>
<dbReference type="SUPFAM" id="SSF103657">
    <property type="entry name" value="BAR/IMD domain-like"/>
    <property type="match status" value="1"/>
</dbReference>
<sequence length="458" mass="53636">MQSVIDPNTEAKDEVPRTPQSPPLSPPPARLQVVDCVNQKKKSELGMSCNKLEGQEMRTTLKKVQMCDLAISERIEESKKAMKAIHNFFQVENCCFICDMYMCHMHVICMYKIHIHTYVQHFFFNGHNLSYFFFFKKKKTNKKKKKDSAKNSFSTSQTMAKFSTLPCAQHEIGTMNFSLTRFTELIETMSKNEEILGCKFRTICQQKMSEQIKRFEKLNNSLLTDLTNWHKQLEKESKQLAKAQQNYEEKKKQVLAVEQSLKIENQKFQTYSEKQMRTKQKKQNKKKNAHTHIHIYIQIPQAQNNIITLENKRTHLRAQSREALDEYITAVSGHRSFRIRFDTSTSSILDKLERTGLKVEFSLKILAFFFFYKITEVERAKVFHKLLNVYLEIQQVMITQSLKNIETVKEHITNLDPNSDNALFIEKSRTDRHKPPLPEPILSLDDIGLSLCVQNFKN</sequence>
<dbReference type="Proteomes" id="UP000023152">
    <property type="component" value="Unassembled WGS sequence"/>
</dbReference>
<dbReference type="AlphaFoldDB" id="X6MTG2"/>
<proteinExistence type="predicted"/>
<feature type="compositionally biased region" description="Pro residues" evidence="2">
    <location>
        <begin position="19"/>
        <end position="28"/>
    </location>
</feature>
<dbReference type="EMBL" id="ASPP01017201">
    <property type="protein sequence ID" value="ETO17144.1"/>
    <property type="molecule type" value="Genomic_DNA"/>
</dbReference>